<protein>
    <submittedName>
        <fullName evidence="1">Uncharacterized protein</fullName>
    </submittedName>
</protein>
<dbReference type="AlphaFoldDB" id="A0A0B1TAN5"/>
<dbReference type="EMBL" id="KN550915">
    <property type="protein sequence ID" value="KHJ93161.1"/>
    <property type="molecule type" value="Genomic_DNA"/>
</dbReference>
<evidence type="ECO:0000313" key="2">
    <source>
        <dbReference type="Proteomes" id="UP000053660"/>
    </source>
</evidence>
<dbReference type="OrthoDB" id="8182982at2759"/>
<name>A0A0B1TAN5_OESDE</name>
<keyword evidence="2" id="KW-1185">Reference proteome</keyword>
<reference evidence="1 2" key="1">
    <citation type="submission" date="2014-03" db="EMBL/GenBank/DDBJ databases">
        <title>Draft genome of the hookworm Oesophagostomum dentatum.</title>
        <authorList>
            <person name="Mitreva M."/>
        </authorList>
    </citation>
    <scope>NUCLEOTIDE SEQUENCE [LARGE SCALE GENOMIC DNA]</scope>
    <source>
        <strain evidence="1 2">OD-Hann</strain>
    </source>
</reference>
<sequence length="156" mass="17941">MSHFLSYFKDIPVDRNISLSQVYEYWYITGGFPAISVRNSPLSLELHQLSSSPWPLRISSKQGLPPFIFAQSQILAPVNSQVLINLNFTSFFRVNYDPVTWINVFSQMDEHPEEFSAVGRAQLVNDFCYFYAHEQVDRGDAIKEIVTDVVSIYFCS</sequence>
<proteinExistence type="predicted"/>
<accession>A0A0B1TAN5</accession>
<organism evidence="1 2">
    <name type="scientific">Oesophagostomum dentatum</name>
    <name type="common">Nodular worm</name>
    <dbReference type="NCBI Taxonomy" id="61180"/>
    <lineage>
        <taxon>Eukaryota</taxon>
        <taxon>Metazoa</taxon>
        <taxon>Ecdysozoa</taxon>
        <taxon>Nematoda</taxon>
        <taxon>Chromadorea</taxon>
        <taxon>Rhabditida</taxon>
        <taxon>Rhabditina</taxon>
        <taxon>Rhabditomorpha</taxon>
        <taxon>Strongyloidea</taxon>
        <taxon>Strongylidae</taxon>
        <taxon>Oesophagostomum</taxon>
    </lineage>
</organism>
<evidence type="ECO:0000313" key="1">
    <source>
        <dbReference type="EMBL" id="KHJ93161.1"/>
    </source>
</evidence>
<dbReference type="Proteomes" id="UP000053660">
    <property type="component" value="Unassembled WGS sequence"/>
</dbReference>
<gene>
    <name evidence="1" type="ORF">OESDEN_06934</name>
</gene>